<dbReference type="OrthoDB" id="249876at2"/>
<evidence type="ECO:0000259" key="1">
    <source>
        <dbReference type="Pfam" id="PF07607"/>
    </source>
</evidence>
<dbReference type="AlphaFoldDB" id="D2R137"/>
<dbReference type="eggNOG" id="ENOG5032VPJ">
    <property type="taxonomic scope" value="Bacteria"/>
</dbReference>
<name>D2R137_PIRSD</name>
<dbReference type="HOGENOM" id="CLU_074094_0_0_0"/>
<dbReference type="Pfam" id="PF07607">
    <property type="entry name" value="DUF1570"/>
    <property type="match status" value="1"/>
</dbReference>
<protein>
    <recommendedName>
        <fullName evidence="1">DUF1570 domain-containing protein</fullName>
    </recommendedName>
</protein>
<sequence precursor="true">MLPSLTRREMLLALIGACAIVREGHAAATWPAEQAVGNLLWHADFSLEPHQQLLEEVAQLGFDIAAMLELPPQEEKVHLFLFSRKEVYEAYMKQYFPKVPARRALFIKARGPGMVFAYRSFDFEIDVRHEATHAILHTMTSHVPLWLDEGLAEYFEVPRDRRASDNPHHPVMIEQVRQRQAPRLEQLEALEDLQSMGRDEYREAWGWVHFLMHGPPLATAELRKFLVRDSSEESLPLSRLLRQRLPALDPMFLAHFAENAR</sequence>
<keyword evidence="3" id="KW-1185">Reference proteome</keyword>
<proteinExistence type="predicted"/>
<evidence type="ECO:0000313" key="2">
    <source>
        <dbReference type="EMBL" id="ADB18522.1"/>
    </source>
</evidence>
<gene>
    <name evidence="2" type="ordered locus">Psta_3867</name>
</gene>
<dbReference type="InterPro" id="IPR011464">
    <property type="entry name" value="DUF1570"/>
</dbReference>
<feature type="domain" description="DUF1570" evidence="1">
    <location>
        <begin position="127"/>
        <end position="213"/>
    </location>
</feature>
<accession>D2R137</accession>
<dbReference type="KEGG" id="psl:Psta_3867"/>
<reference evidence="2 3" key="1">
    <citation type="journal article" date="2009" name="Stand. Genomic Sci.">
        <title>Complete genome sequence of Pirellula staleyi type strain (ATCC 27377).</title>
        <authorList>
            <person name="Clum A."/>
            <person name="Tindall B.J."/>
            <person name="Sikorski J."/>
            <person name="Ivanova N."/>
            <person name="Mavrommatis K."/>
            <person name="Lucas S."/>
            <person name="Glavina del Rio T."/>
            <person name="Nolan M."/>
            <person name="Chen F."/>
            <person name="Tice H."/>
            <person name="Pitluck S."/>
            <person name="Cheng J.F."/>
            <person name="Chertkov O."/>
            <person name="Brettin T."/>
            <person name="Han C."/>
            <person name="Detter J.C."/>
            <person name="Kuske C."/>
            <person name="Bruce D."/>
            <person name="Goodwin L."/>
            <person name="Ovchinikova G."/>
            <person name="Pati A."/>
            <person name="Mikhailova N."/>
            <person name="Chen A."/>
            <person name="Palaniappan K."/>
            <person name="Land M."/>
            <person name="Hauser L."/>
            <person name="Chang Y.J."/>
            <person name="Jeffries C.D."/>
            <person name="Chain P."/>
            <person name="Rohde M."/>
            <person name="Goker M."/>
            <person name="Bristow J."/>
            <person name="Eisen J.A."/>
            <person name="Markowitz V."/>
            <person name="Hugenholtz P."/>
            <person name="Kyrpides N.C."/>
            <person name="Klenk H.P."/>
            <person name="Lapidus A."/>
        </authorList>
    </citation>
    <scope>NUCLEOTIDE SEQUENCE [LARGE SCALE GENOMIC DNA]</scope>
    <source>
        <strain evidence="3">ATCC 27377 / DSM 6068 / ICPB 4128</strain>
    </source>
</reference>
<dbReference type="Proteomes" id="UP000001887">
    <property type="component" value="Chromosome"/>
</dbReference>
<organism evidence="2 3">
    <name type="scientific">Pirellula staleyi (strain ATCC 27377 / DSM 6068 / ICPB 4128)</name>
    <name type="common">Pirella staleyi</name>
    <dbReference type="NCBI Taxonomy" id="530564"/>
    <lineage>
        <taxon>Bacteria</taxon>
        <taxon>Pseudomonadati</taxon>
        <taxon>Planctomycetota</taxon>
        <taxon>Planctomycetia</taxon>
        <taxon>Pirellulales</taxon>
        <taxon>Pirellulaceae</taxon>
        <taxon>Pirellula</taxon>
    </lineage>
</organism>
<evidence type="ECO:0000313" key="3">
    <source>
        <dbReference type="Proteomes" id="UP000001887"/>
    </source>
</evidence>
<dbReference type="EMBL" id="CP001848">
    <property type="protein sequence ID" value="ADB18522.1"/>
    <property type="molecule type" value="Genomic_DNA"/>
</dbReference>